<evidence type="ECO:0000313" key="1">
    <source>
        <dbReference type="EMBL" id="OIQ88094.1"/>
    </source>
</evidence>
<dbReference type="AlphaFoldDB" id="A0A1J5QWN1"/>
<protein>
    <submittedName>
        <fullName evidence="1">Uncharacterized protein</fullName>
    </submittedName>
</protein>
<gene>
    <name evidence="1" type="ORF">GALL_300260</name>
</gene>
<proteinExistence type="predicted"/>
<comment type="caution">
    <text evidence="1">The sequence shown here is derived from an EMBL/GenBank/DDBJ whole genome shotgun (WGS) entry which is preliminary data.</text>
</comment>
<name>A0A1J5QWN1_9ZZZZ</name>
<sequence length="577" mass="60283">MSTPAPTIEPAPAAYRFDEDPALCIHYSEPACRALRERRRTAVGPEHNHDPAMTSYRKFTCTAVLALATAMPMNAQDTSATSPGTGDAIKQLQDQSALLAAQTALLAAQKANLAAQADLEAQKGAAATAAAAAAKAERDARDKALVDAVDTLAGAASKLPSGSQSVSDDFKATPASTRLSMAALGATCGEVARTIGPSLRDKTVVFVDSIPGPVDTYAYQYFLLNAADRETAITDLAKAAAERGGPERVGLSEPVLNRLGVTGLVSTKMAIGAVASLVAALPGAVGTLLGFFRADTTEHAGTASNPASTATTLFAQEAGLTNVYPSVDAAAYAQFQGFDTLKTVKASERLIALDAALGDALEEIGTYLRRPQANLATFKAEAAEVEGAATALQAKLTEVETSLAKEADASARTRLTEQKRTLEGQIAANKAQGETVGKQVADAQLIVDVITAWQTKFTQQRSSLESFIAGLGVADSNGVPKLVALIKAELLQSLCFPGDSGTMASRADASALRLVSLKIVQQPQSTVQKTFAFQKRYYANALVSIAYQVATPDGRIYAEGVVTRSTSERLRTPERAN</sequence>
<accession>A0A1J5QWN1</accession>
<organism evidence="1">
    <name type="scientific">mine drainage metagenome</name>
    <dbReference type="NCBI Taxonomy" id="410659"/>
    <lineage>
        <taxon>unclassified sequences</taxon>
        <taxon>metagenomes</taxon>
        <taxon>ecological metagenomes</taxon>
    </lineage>
</organism>
<reference evidence="1" key="1">
    <citation type="submission" date="2016-10" db="EMBL/GenBank/DDBJ databases">
        <title>Sequence of Gallionella enrichment culture.</title>
        <authorList>
            <person name="Poehlein A."/>
            <person name="Muehling M."/>
            <person name="Daniel R."/>
        </authorList>
    </citation>
    <scope>NUCLEOTIDE SEQUENCE</scope>
</reference>
<dbReference type="EMBL" id="MLJW01000388">
    <property type="protein sequence ID" value="OIQ88094.1"/>
    <property type="molecule type" value="Genomic_DNA"/>
</dbReference>